<keyword evidence="2" id="KW-1185">Reference proteome</keyword>
<evidence type="ECO:0000313" key="1">
    <source>
        <dbReference type="EMBL" id="OBR02030.1"/>
    </source>
</evidence>
<sequence>MDVDVFSDDKLSRSVDAALKPNSPVDYLDFVCTCLYTRLKYIHAPIGPMTMLLTLTASKYTVAKDHIEECMDRNPTEVEARTVIDILAKLLNCTDGEVITKCRLVSRACVQTDSPTRFIRGLRPRGVRPDPGAAPRVGLRVLFSTTAACISSRGCSVSLSLEHGPEPGVVMLQTVNMSASVPPTVGGGTSFPITSPESFNGMVMENANMVETTSDFTRQKSPSTLYWKAKPTFKKGGKMAQTLRLVKVKVPFFKDKAGKYGSLEGYMYGGVDAYVREGIEKMSKFDAKVPRQIMIAKVCEEGDDTPLSTEDVVTVKINVVRAYINAIGVDIDVPARKSTTQGFEATKPVKAEITPDDVMSQLAQLGLQTSSGCVYFSKLRNTVARFARSSRTTIWLS</sequence>
<protein>
    <submittedName>
        <fullName evidence="1">Uncharacterized protein</fullName>
    </submittedName>
</protein>
<comment type="caution">
    <text evidence="1">The sequence shown here is derived from an EMBL/GenBank/DDBJ whole genome shotgun (WGS) entry which is preliminary data.</text>
</comment>
<organism evidence="1 2">
    <name type="scientific">Colletotrichum higginsianum (strain IMI 349063)</name>
    <name type="common">Crucifer anthracnose fungus</name>
    <dbReference type="NCBI Taxonomy" id="759273"/>
    <lineage>
        <taxon>Eukaryota</taxon>
        <taxon>Fungi</taxon>
        <taxon>Dikarya</taxon>
        <taxon>Ascomycota</taxon>
        <taxon>Pezizomycotina</taxon>
        <taxon>Sordariomycetes</taxon>
        <taxon>Hypocreomycetidae</taxon>
        <taxon>Glomerellales</taxon>
        <taxon>Glomerellaceae</taxon>
        <taxon>Colletotrichum</taxon>
        <taxon>Colletotrichum destructivum species complex</taxon>
    </lineage>
</organism>
<dbReference type="VEuPathDB" id="FungiDB:CH63R_14602"/>
<evidence type="ECO:0000313" key="2">
    <source>
        <dbReference type="Proteomes" id="UP000092177"/>
    </source>
</evidence>
<dbReference type="RefSeq" id="XP_018150548.1">
    <property type="nucleotide sequence ID" value="XM_018309576.1"/>
</dbReference>
<reference evidence="2" key="1">
    <citation type="journal article" date="2017" name="BMC Genomics">
        <title>Gapless genome assembly of Colletotrichum higginsianum reveals chromosome structure and association of transposable elements with secondary metabolite gene clusters.</title>
        <authorList>
            <person name="Dallery J.-F."/>
            <person name="Lapalu N."/>
            <person name="Zampounis A."/>
            <person name="Pigne S."/>
            <person name="Luyten I."/>
            <person name="Amselem J."/>
            <person name="Wittenberg A.H.J."/>
            <person name="Zhou S."/>
            <person name="de Queiroz M.V."/>
            <person name="Robin G.P."/>
            <person name="Auger A."/>
            <person name="Hainaut M."/>
            <person name="Henrissat B."/>
            <person name="Kim K.-T."/>
            <person name="Lee Y.-H."/>
            <person name="Lespinet O."/>
            <person name="Schwartz D.C."/>
            <person name="Thon M.R."/>
            <person name="O'Connell R.J."/>
        </authorList>
    </citation>
    <scope>NUCLEOTIDE SEQUENCE [LARGE SCALE GENOMIC DNA]</scope>
    <source>
        <strain evidence="2">IMI 349063</strain>
    </source>
</reference>
<dbReference type="EMBL" id="LTAN01000012">
    <property type="protein sequence ID" value="OBR02030.1"/>
    <property type="molecule type" value="Genomic_DNA"/>
</dbReference>
<accession>A0A1B7XQI8</accession>
<gene>
    <name evidence="1" type="ORF">CH63R_14602</name>
</gene>
<dbReference type="KEGG" id="chig:CH63R_14602"/>
<dbReference type="Proteomes" id="UP000092177">
    <property type="component" value="Chromosome 12"/>
</dbReference>
<dbReference type="OrthoDB" id="10412486at2759"/>
<dbReference type="AlphaFoldDB" id="A0A1B7XQI8"/>
<name>A0A1B7XQI8_COLHI</name>
<dbReference type="GeneID" id="28873683"/>
<proteinExistence type="predicted"/>